<feature type="region of interest" description="Disordered" evidence="1">
    <location>
        <begin position="180"/>
        <end position="214"/>
    </location>
</feature>
<sequence length="214" mass="23448">MCVGFVFPDLCCDKWARKKTTDYLNESAQFQDLREDVHSASEITYGEVEQRLGQLQDHLNRLESQLMTDIQTILQLLQRQPTLGPPAYSTVTASPDYHRPAVKVQPGALSASHLFSHPGTQGPNHKLERAIQESKDSLSSLANVNAPIEGRLTALLVQRHTEPQQITGHQQSALILIPTVASSTSSSSSPAPSDSNLNTTGLNRPVSDSEFPRP</sequence>
<name>A0A4Z2J4D4_9TELE</name>
<dbReference type="AlphaFoldDB" id="A0A4Z2J4D4"/>
<reference evidence="2 3" key="1">
    <citation type="submission" date="2019-03" db="EMBL/GenBank/DDBJ databases">
        <title>First draft genome of Liparis tanakae, snailfish: a comprehensive survey of snailfish specific genes.</title>
        <authorList>
            <person name="Kim W."/>
            <person name="Song I."/>
            <person name="Jeong J.-H."/>
            <person name="Kim D."/>
            <person name="Kim S."/>
            <person name="Ryu S."/>
            <person name="Song J.Y."/>
            <person name="Lee S.K."/>
        </authorList>
    </citation>
    <scope>NUCLEOTIDE SEQUENCE [LARGE SCALE GENOMIC DNA]</scope>
    <source>
        <tissue evidence="2">Muscle</tissue>
    </source>
</reference>
<organism evidence="2 3">
    <name type="scientific">Liparis tanakae</name>
    <name type="common">Tanaka's snailfish</name>
    <dbReference type="NCBI Taxonomy" id="230148"/>
    <lineage>
        <taxon>Eukaryota</taxon>
        <taxon>Metazoa</taxon>
        <taxon>Chordata</taxon>
        <taxon>Craniata</taxon>
        <taxon>Vertebrata</taxon>
        <taxon>Euteleostomi</taxon>
        <taxon>Actinopterygii</taxon>
        <taxon>Neopterygii</taxon>
        <taxon>Teleostei</taxon>
        <taxon>Neoteleostei</taxon>
        <taxon>Acanthomorphata</taxon>
        <taxon>Eupercaria</taxon>
        <taxon>Perciformes</taxon>
        <taxon>Cottioidei</taxon>
        <taxon>Cottales</taxon>
        <taxon>Liparidae</taxon>
        <taxon>Liparis</taxon>
    </lineage>
</organism>
<protein>
    <submittedName>
        <fullName evidence="2">Potassium voltage-gated channel subfamily H member 7</fullName>
    </submittedName>
</protein>
<proteinExistence type="predicted"/>
<dbReference type="EMBL" id="SRLO01000026">
    <property type="protein sequence ID" value="TNN84558.1"/>
    <property type="molecule type" value="Genomic_DNA"/>
</dbReference>
<dbReference type="OrthoDB" id="8535719at2759"/>
<feature type="compositionally biased region" description="Low complexity" evidence="1">
    <location>
        <begin position="181"/>
        <end position="195"/>
    </location>
</feature>
<gene>
    <name evidence="2" type="primary">KCNH7_1</name>
    <name evidence="2" type="ORF">EYF80_005258</name>
</gene>
<dbReference type="Proteomes" id="UP000314294">
    <property type="component" value="Unassembled WGS sequence"/>
</dbReference>
<evidence type="ECO:0000313" key="2">
    <source>
        <dbReference type="EMBL" id="TNN84558.1"/>
    </source>
</evidence>
<evidence type="ECO:0000256" key="1">
    <source>
        <dbReference type="SAM" id="MobiDB-lite"/>
    </source>
</evidence>
<keyword evidence="3" id="KW-1185">Reference proteome</keyword>
<accession>A0A4Z2J4D4</accession>
<evidence type="ECO:0000313" key="3">
    <source>
        <dbReference type="Proteomes" id="UP000314294"/>
    </source>
</evidence>
<comment type="caution">
    <text evidence="2">The sequence shown here is derived from an EMBL/GenBank/DDBJ whole genome shotgun (WGS) entry which is preliminary data.</text>
</comment>